<organism evidence="1">
    <name type="scientific">Arundo donax</name>
    <name type="common">Giant reed</name>
    <name type="synonym">Donax arundinaceus</name>
    <dbReference type="NCBI Taxonomy" id="35708"/>
    <lineage>
        <taxon>Eukaryota</taxon>
        <taxon>Viridiplantae</taxon>
        <taxon>Streptophyta</taxon>
        <taxon>Embryophyta</taxon>
        <taxon>Tracheophyta</taxon>
        <taxon>Spermatophyta</taxon>
        <taxon>Magnoliopsida</taxon>
        <taxon>Liliopsida</taxon>
        <taxon>Poales</taxon>
        <taxon>Poaceae</taxon>
        <taxon>PACMAD clade</taxon>
        <taxon>Arundinoideae</taxon>
        <taxon>Arundineae</taxon>
        <taxon>Arundo</taxon>
    </lineage>
</organism>
<evidence type="ECO:0000313" key="1">
    <source>
        <dbReference type="EMBL" id="JAD39269.1"/>
    </source>
</evidence>
<proteinExistence type="predicted"/>
<reference evidence="1" key="2">
    <citation type="journal article" date="2015" name="Data Brief">
        <title>Shoot transcriptome of the giant reed, Arundo donax.</title>
        <authorList>
            <person name="Barrero R.A."/>
            <person name="Guerrero F.D."/>
            <person name="Moolhuijzen P."/>
            <person name="Goolsby J.A."/>
            <person name="Tidwell J."/>
            <person name="Bellgard S.E."/>
            <person name="Bellgard M.I."/>
        </authorList>
    </citation>
    <scope>NUCLEOTIDE SEQUENCE</scope>
    <source>
        <tissue evidence="1">Shoot tissue taken approximately 20 cm above the soil surface</tissue>
    </source>
</reference>
<reference evidence="1" key="1">
    <citation type="submission" date="2014-09" db="EMBL/GenBank/DDBJ databases">
        <authorList>
            <person name="Magalhaes I.L.F."/>
            <person name="Oliveira U."/>
            <person name="Santos F.R."/>
            <person name="Vidigal T.H.D.A."/>
            <person name="Brescovit A.D."/>
            <person name="Santos A.J."/>
        </authorList>
    </citation>
    <scope>NUCLEOTIDE SEQUENCE</scope>
    <source>
        <tissue evidence="1">Shoot tissue taken approximately 20 cm above the soil surface</tissue>
    </source>
</reference>
<accession>A0A0A8ZIN5</accession>
<dbReference type="EMBL" id="GBRH01258626">
    <property type="protein sequence ID" value="JAD39269.1"/>
    <property type="molecule type" value="Transcribed_RNA"/>
</dbReference>
<sequence>MACHNRKLLMEFLDLPINYCVLVLVSS</sequence>
<protein>
    <submittedName>
        <fullName evidence="1">Uncharacterized protein</fullName>
    </submittedName>
</protein>
<name>A0A0A8ZIN5_ARUDO</name>
<dbReference type="AlphaFoldDB" id="A0A0A8ZIN5"/>